<feature type="transmembrane region" description="Helical" evidence="1">
    <location>
        <begin position="92"/>
        <end position="112"/>
    </location>
</feature>
<dbReference type="EMBL" id="BMPE01000001">
    <property type="protein sequence ID" value="GGK91620.1"/>
    <property type="molecule type" value="Genomic_DNA"/>
</dbReference>
<evidence type="ECO:0008006" key="4">
    <source>
        <dbReference type="Google" id="ProtNLM"/>
    </source>
</evidence>
<comment type="caution">
    <text evidence="2">The sequence shown here is derived from an EMBL/GenBank/DDBJ whole genome shotgun (WGS) entry which is preliminary data.</text>
</comment>
<dbReference type="Proteomes" id="UP000604341">
    <property type="component" value="Unassembled WGS sequence"/>
</dbReference>
<evidence type="ECO:0000256" key="1">
    <source>
        <dbReference type="SAM" id="Phobius"/>
    </source>
</evidence>
<feature type="transmembrane region" description="Helical" evidence="1">
    <location>
        <begin position="12"/>
        <end position="34"/>
    </location>
</feature>
<sequence length="159" mass="17143">MEFYSNSVPMLAGIAFTMLGFGIASLAILASVIATPAIVRLRHSTLWANLIAIFTRGNIIFLGLGLFGLFAYKEIVIAKTLLGDILRAGQMILLGATAMAAVIIITVLHAIVSTPLTPEEKHAVEAEEFPNFAAPIEPTEALPPRRVIEIEPHRPDQNS</sequence>
<proteinExistence type="predicted"/>
<keyword evidence="3" id="KW-1185">Reference proteome</keyword>
<reference evidence="3" key="1">
    <citation type="journal article" date="2019" name="Int. J. Syst. Evol. Microbiol.">
        <title>The Global Catalogue of Microorganisms (GCM) 10K type strain sequencing project: providing services to taxonomists for standard genome sequencing and annotation.</title>
        <authorList>
            <consortium name="The Broad Institute Genomics Platform"/>
            <consortium name="The Broad Institute Genome Sequencing Center for Infectious Disease"/>
            <person name="Wu L."/>
            <person name="Ma J."/>
        </authorList>
    </citation>
    <scope>NUCLEOTIDE SEQUENCE [LARGE SCALE GENOMIC DNA]</scope>
    <source>
        <strain evidence="3">JCM 19173</strain>
    </source>
</reference>
<gene>
    <name evidence="2" type="ORF">GCM10010844_07690</name>
</gene>
<feature type="transmembrane region" description="Helical" evidence="1">
    <location>
        <begin position="46"/>
        <end position="72"/>
    </location>
</feature>
<name>A0ABQ2FEX5_9DEIO</name>
<keyword evidence="1" id="KW-0472">Membrane</keyword>
<evidence type="ECO:0000313" key="2">
    <source>
        <dbReference type="EMBL" id="GGK91620.1"/>
    </source>
</evidence>
<organism evidence="2 3">
    <name type="scientific">Deinococcus radiotolerans</name>
    <dbReference type="NCBI Taxonomy" id="1309407"/>
    <lineage>
        <taxon>Bacteria</taxon>
        <taxon>Thermotogati</taxon>
        <taxon>Deinococcota</taxon>
        <taxon>Deinococci</taxon>
        <taxon>Deinococcales</taxon>
        <taxon>Deinococcaceae</taxon>
        <taxon>Deinococcus</taxon>
    </lineage>
</organism>
<keyword evidence="1" id="KW-1133">Transmembrane helix</keyword>
<keyword evidence="1" id="KW-0812">Transmembrane</keyword>
<accession>A0ABQ2FEX5</accession>
<protein>
    <recommendedName>
        <fullName evidence="4">Cation:proton antiporter</fullName>
    </recommendedName>
</protein>
<evidence type="ECO:0000313" key="3">
    <source>
        <dbReference type="Proteomes" id="UP000604341"/>
    </source>
</evidence>